<dbReference type="STRING" id="1802319.A2928_02700"/>
<dbReference type="GO" id="GO:0043683">
    <property type="term" value="P:type IV pilus assembly"/>
    <property type="evidence" value="ECO:0007669"/>
    <property type="project" value="InterPro"/>
</dbReference>
<protein>
    <recommendedName>
        <fullName evidence="3">Pilus assembly protein PilO</fullName>
    </recommendedName>
</protein>
<dbReference type="Gene3D" id="3.30.70.60">
    <property type="match status" value="1"/>
</dbReference>
<dbReference type="EMBL" id="MHRX01000054">
    <property type="protein sequence ID" value="OHA32097.1"/>
    <property type="molecule type" value="Genomic_DNA"/>
</dbReference>
<evidence type="ECO:0000313" key="2">
    <source>
        <dbReference type="Proteomes" id="UP000176221"/>
    </source>
</evidence>
<dbReference type="InterPro" id="IPR014717">
    <property type="entry name" value="Transl_elong_EF1B/ribsomal_bS6"/>
</dbReference>
<name>A0A1G2N7F5_9BACT</name>
<organism evidence="1 2">
    <name type="scientific">Candidatus Taylorbacteria bacterium RIFCSPLOWO2_01_FULL_45_15b</name>
    <dbReference type="NCBI Taxonomy" id="1802319"/>
    <lineage>
        <taxon>Bacteria</taxon>
        <taxon>Candidatus Tayloriibacteriota</taxon>
    </lineage>
</organism>
<dbReference type="Proteomes" id="UP000176221">
    <property type="component" value="Unassembled WGS sequence"/>
</dbReference>
<proteinExistence type="predicted"/>
<accession>A0A1G2N7F5</accession>
<gene>
    <name evidence="1" type="ORF">A2928_02700</name>
</gene>
<evidence type="ECO:0008006" key="3">
    <source>
        <dbReference type="Google" id="ProtNLM"/>
    </source>
</evidence>
<dbReference type="AlphaFoldDB" id="A0A1G2N7F5"/>
<sequence>MKGNLTPILLLFISIGLFFGFIDPSWSSARKIQSELGKKNEDLANIQVFLQKKEDLLTKERSVPIESTSRLQKMLPDSIDSVRLILDLYNIADQNQIKIKTIDVSQPDSKVASDGSASSYGSLPVRITLTASYDDFKIFLRDIERSLMLLDVTNVSLRPQKEGAYEYTISAKTYWLK</sequence>
<dbReference type="Pfam" id="PF04350">
    <property type="entry name" value="PilO"/>
    <property type="match status" value="1"/>
</dbReference>
<comment type="caution">
    <text evidence="1">The sequence shown here is derived from an EMBL/GenBank/DDBJ whole genome shotgun (WGS) entry which is preliminary data.</text>
</comment>
<dbReference type="GO" id="GO:0043107">
    <property type="term" value="P:type IV pilus-dependent motility"/>
    <property type="evidence" value="ECO:0007669"/>
    <property type="project" value="InterPro"/>
</dbReference>
<evidence type="ECO:0000313" key="1">
    <source>
        <dbReference type="EMBL" id="OHA32097.1"/>
    </source>
</evidence>
<reference evidence="1 2" key="1">
    <citation type="journal article" date="2016" name="Nat. Commun.">
        <title>Thousands of microbial genomes shed light on interconnected biogeochemical processes in an aquifer system.</title>
        <authorList>
            <person name="Anantharaman K."/>
            <person name="Brown C.T."/>
            <person name="Hug L.A."/>
            <person name="Sharon I."/>
            <person name="Castelle C.J."/>
            <person name="Probst A.J."/>
            <person name="Thomas B.C."/>
            <person name="Singh A."/>
            <person name="Wilkins M.J."/>
            <person name="Karaoz U."/>
            <person name="Brodie E.L."/>
            <person name="Williams K.H."/>
            <person name="Hubbard S.S."/>
            <person name="Banfield J.F."/>
        </authorList>
    </citation>
    <scope>NUCLEOTIDE SEQUENCE [LARGE SCALE GENOMIC DNA]</scope>
</reference>
<dbReference type="InterPro" id="IPR007445">
    <property type="entry name" value="PilO"/>
</dbReference>